<dbReference type="Proteomes" id="UP000031167">
    <property type="component" value="Unassembled WGS sequence"/>
</dbReference>
<gene>
    <name evidence="2" type="ORF">RM51_17790</name>
</gene>
<keyword evidence="3" id="KW-1185">Reference proteome</keyword>
<dbReference type="EMBL" id="JWTA01000020">
    <property type="protein sequence ID" value="KIC61353.1"/>
    <property type="molecule type" value="Genomic_DNA"/>
</dbReference>
<dbReference type="STRING" id="363331.RM51_17790"/>
<dbReference type="InterPro" id="IPR024983">
    <property type="entry name" value="CHAT_dom"/>
</dbReference>
<evidence type="ECO:0000313" key="3">
    <source>
        <dbReference type="Proteomes" id="UP000031167"/>
    </source>
</evidence>
<sequence>MDTYKNSKLTKEKERAKLVSDKAKEYLKIAMLNKKAQAARDAIKRTSSASTINTKLKEINKCTTDIATITKKIADIEAKIVNKDKEITGCQIKIDKEQSSLDKKNQTTETKFKKDQDKSLRDIGKTLINHKELHLQTQREIRALKDIPQKITVLFLASNPLDLTQLRLDQEARAIANMIRQSKYRDSVQFESRWALQPMDLLQAINELNPTIVHFSGHGSDNDEIAFQDQNGKMKLVTKEAIVQTMMASAENIRLVFFNTCYSKNQAEAISEFVEATIGMNTSIGDDAARVFSSQFYSSIGFGHSVGKAFQQAKSLVMMEGINEENTPELFIRDGLHANEIILVNPQQT</sequence>
<proteinExistence type="predicted"/>
<organism evidence="2 3">
    <name type="scientific">Chryseobacterium taiwanense</name>
    <dbReference type="NCBI Taxonomy" id="363331"/>
    <lineage>
        <taxon>Bacteria</taxon>
        <taxon>Pseudomonadati</taxon>
        <taxon>Bacteroidota</taxon>
        <taxon>Flavobacteriia</taxon>
        <taxon>Flavobacteriales</taxon>
        <taxon>Weeksellaceae</taxon>
        <taxon>Chryseobacterium group</taxon>
        <taxon>Chryseobacterium</taxon>
    </lineage>
</organism>
<name>A0A0B4E419_9FLAO</name>
<feature type="domain" description="CHAT" evidence="1">
    <location>
        <begin position="126"/>
        <end position="319"/>
    </location>
</feature>
<accession>A0A0B4E419</accession>
<evidence type="ECO:0000259" key="1">
    <source>
        <dbReference type="Pfam" id="PF12770"/>
    </source>
</evidence>
<dbReference type="AlphaFoldDB" id="A0A0B4E419"/>
<comment type="caution">
    <text evidence="2">The sequence shown here is derived from an EMBL/GenBank/DDBJ whole genome shotgun (WGS) entry which is preliminary data.</text>
</comment>
<protein>
    <recommendedName>
        <fullName evidence="1">CHAT domain-containing protein</fullName>
    </recommendedName>
</protein>
<evidence type="ECO:0000313" key="2">
    <source>
        <dbReference type="EMBL" id="KIC61353.1"/>
    </source>
</evidence>
<dbReference type="Pfam" id="PF12770">
    <property type="entry name" value="CHAT"/>
    <property type="match status" value="1"/>
</dbReference>
<reference evidence="2 3" key="1">
    <citation type="submission" date="2014-12" db="EMBL/GenBank/DDBJ databases">
        <title>Genome sequencing of Chryseobacterium taiwanense TPW19.</title>
        <authorList>
            <person name="Tan P.W."/>
            <person name="Chan K.-G."/>
        </authorList>
    </citation>
    <scope>NUCLEOTIDE SEQUENCE [LARGE SCALE GENOMIC DNA]</scope>
    <source>
        <strain evidence="2 3">TPW19</strain>
    </source>
</reference>